<name>A0A6S7B3G6_9BURK</name>
<reference evidence="1 2" key="1">
    <citation type="submission" date="2020-04" db="EMBL/GenBank/DDBJ databases">
        <authorList>
            <person name="De Canck E."/>
        </authorList>
    </citation>
    <scope>NUCLEOTIDE SEQUENCE [LARGE SCALE GENOMIC DNA]</scope>
    <source>
        <strain evidence="1 2">LMG 28138</strain>
    </source>
</reference>
<dbReference type="RefSeq" id="WP_175104376.1">
    <property type="nucleotide sequence ID" value="NZ_CADIKM010000006.1"/>
</dbReference>
<dbReference type="AlphaFoldDB" id="A0A6S7B3G6"/>
<protein>
    <recommendedName>
        <fullName evidence="3">Glycoside hydrolase family 19 catalytic domain-containing protein</fullName>
    </recommendedName>
</protein>
<dbReference type="InterPro" id="IPR023346">
    <property type="entry name" value="Lysozyme-like_dom_sf"/>
</dbReference>
<evidence type="ECO:0000313" key="1">
    <source>
        <dbReference type="EMBL" id="CAB3784214.1"/>
    </source>
</evidence>
<dbReference type="Proteomes" id="UP000494115">
    <property type="component" value="Unassembled WGS sequence"/>
</dbReference>
<dbReference type="Gene3D" id="1.10.530.10">
    <property type="match status" value="1"/>
</dbReference>
<dbReference type="SUPFAM" id="SSF53955">
    <property type="entry name" value="Lysozyme-like"/>
    <property type="match status" value="1"/>
</dbReference>
<keyword evidence="2" id="KW-1185">Reference proteome</keyword>
<dbReference type="PANTHER" id="PTHR34408:SF2">
    <property type="entry name" value="CELL WALL-BINDING PROTEIN YWSB"/>
    <property type="match status" value="1"/>
</dbReference>
<dbReference type="InterPro" id="IPR052354">
    <property type="entry name" value="Cell_Wall_Dynamics_Protein"/>
</dbReference>
<accession>A0A6S7B3G6</accession>
<evidence type="ECO:0008006" key="3">
    <source>
        <dbReference type="Google" id="ProtNLM"/>
    </source>
</evidence>
<dbReference type="EMBL" id="CADIKM010000006">
    <property type="protein sequence ID" value="CAB3784214.1"/>
    <property type="molecule type" value="Genomic_DNA"/>
</dbReference>
<organism evidence="1 2">
    <name type="scientific">Pararobbsia alpina</name>
    <dbReference type="NCBI Taxonomy" id="621374"/>
    <lineage>
        <taxon>Bacteria</taxon>
        <taxon>Pseudomonadati</taxon>
        <taxon>Pseudomonadota</taxon>
        <taxon>Betaproteobacteria</taxon>
        <taxon>Burkholderiales</taxon>
        <taxon>Burkholderiaceae</taxon>
        <taxon>Pararobbsia</taxon>
    </lineage>
</organism>
<gene>
    <name evidence="1" type="ORF">LMG28138_01764</name>
</gene>
<proteinExistence type="predicted"/>
<evidence type="ECO:0000313" key="2">
    <source>
        <dbReference type="Proteomes" id="UP000494115"/>
    </source>
</evidence>
<dbReference type="PANTHER" id="PTHR34408">
    <property type="entry name" value="FAMILY PROTEIN, PUTATIVE-RELATED"/>
    <property type="match status" value="1"/>
</dbReference>
<sequence length="178" mass="19297">MNLTAPIIAASCGSTVLRAAQWVAPLQTACDRYEINTPLRLSAFLAQVGCESEHLEYVAEIWGPTPAQLGYEGRADLGNTFPGDGLLFRGRGLIQITGRRNYLLASLGLELDLSNHPELLETPVNAARSAAWWWSNRGLNALADQQQFVTISKRINGGTNGLETRQALYAAAKKVLGC</sequence>